<dbReference type="AlphaFoldDB" id="A0AAP4BNE0"/>
<evidence type="ECO:0000256" key="2">
    <source>
        <dbReference type="SAM" id="SignalP"/>
    </source>
</evidence>
<evidence type="ECO:0000313" key="4">
    <source>
        <dbReference type="EMBL" id="MDK4306114.1"/>
    </source>
</evidence>
<dbReference type="Pfam" id="PF13845">
    <property type="entry name" value="Septum_form"/>
    <property type="match status" value="1"/>
</dbReference>
<accession>A0AAP4BNE0</accession>
<gene>
    <name evidence="4" type="ORF">QPX42_00865</name>
</gene>
<feature type="domain" description="Septum formation-related" evidence="3">
    <location>
        <begin position="73"/>
        <end position="298"/>
    </location>
</feature>
<evidence type="ECO:0000259" key="3">
    <source>
        <dbReference type="Pfam" id="PF13845"/>
    </source>
</evidence>
<feature type="compositionally biased region" description="Polar residues" evidence="1">
    <location>
        <begin position="35"/>
        <end position="60"/>
    </location>
</feature>
<dbReference type="RefSeq" id="WP_024272847.1">
    <property type="nucleotide sequence ID" value="NZ_CP051667.1"/>
</dbReference>
<dbReference type="EMBL" id="JASNVH010000001">
    <property type="protein sequence ID" value="MDK4306114.1"/>
    <property type="molecule type" value="Genomic_DNA"/>
</dbReference>
<evidence type="ECO:0000256" key="1">
    <source>
        <dbReference type="SAM" id="MobiDB-lite"/>
    </source>
</evidence>
<sequence>MSTQSPWRSAAAVRTALVTALASATALTGYGLFSDSGSSSTGQANDTTVNASPATESTQKPKPKVASFTTADAGACLSWDITPEGKITNFEQADCAEEHRFEVSAREDLSAYPTAEFGPEAGVPGTARQAQLREELCRAPTLRYLDGRFDPTGKYSIAPILPPAPAWENGDRTMLCGLQTTDARGVPQLTTGKVSERDQARVYSAQSCLRIEESQTLTEVACGEPHHMEVTSTVNLRENFPDGYPAGEAQDEFLADVCTRAGEDYLGGEENLYQSTLQPYWGAISEDSWRNGSYSVNCTLVHARDGGGFSTIEGTAREGRGALTIDGGPPEERPERNPRR</sequence>
<feature type="region of interest" description="Disordered" evidence="1">
    <location>
        <begin position="35"/>
        <end position="66"/>
    </location>
</feature>
<organism evidence="4 5">
    <name type="scientific">Corynebacterium pseudodiphtheriticum</name>
    <dbReference type="NCBI Taxonomy" id="37637"/>
    <lineage>
        <taxon>Bacteria</taxon>
        <taxon>Bacillati</taxon>
        <taxon>Actinomycetota</taxon>
        <taxon>Actinomycetes</taxon>
        <taxon>Mycobacteriales</taxon>
        <taxon>Corynebacteriaceae</taxon>
        <taxon>Corynebacterium</taxon>
    </lineage>
</organism>
<reference evidence="4" key="1">
    <citation type="submission" date="2023-05" db="EMBL/GenBank/DDBJ databases">
        <title>Metabolic capabilities are highly conserved among human nasal-associated Corynebacterium species in pangenomic analyses.</title>
        <authorList>
            <person name="Tran T.H."/>
            <person name="Roberts A.Q."/>
            <person name="Escapa I.F."/>
            <person name="Gao W."/>
            <person name="Conlan S."/>
            <person name="Kong H."/>
            <person name="Segre J.A."/>
            <person name="Kelly M.S."/>
            <person name="Lemon K.P."/>
        </authorList>
    </citation>
    <scope>NUCLEOTIDE SEQUENCE</scope>
    <source>
        <strain evidence="4">KPL2773</strain>
    </source>
</reference>
<protein>
    <submittedName>
        <fullName evidence="4">Septum formation family protein</fullName>
    </submittedName>
</protein>
<feature type="chain" id="PRO_5043027466" evidence="2">
    <location>
        <begin position="25"/>
        <end position="340"/>
    </location>
</feature>
<feature type="region of interest" description="Disordered" evidence="1">
    <location>
        <begin position="312"/>
        <end position="340"/>
    </location>
</feature>
<feature type="signal peptide" evidence="2">
    <location>
        <begin position="1"/>
        <end position="24"/>
    </location>
</feature>
<dbReference type="Proteomes" id="UP001224412">
    <property type="component" value="Unassembled WGS sequence"/>
</dbReference>
<keyword evidence="2" id="KW-0732">Signal</keyword>
<dbReference type="GeneID" id="42780806"/>
<feature type="compositionally biased region" description="Basic and acidic residues" evidence="1">
    <location>
        <begin position="330"/>
        <end position="340"/>
    </location>
</feature>
<comment type="caution">
    <text evidence="4">The sequence shown here is derived from an EMBL/GenBank/DDBJ whole genome shotgun (WGS) entry which is preliminary data.</text>
</comment>
<dbReference type="InterPro" id="IPR026004">
    <property type="entry name" value="Septum_form"/>
</dbReference>
<proteinExistence type="predicted"/>
<evidence type="ECO:0000313" key="5">
    <source>
        <dbReference type="Proteomes" id="UP001224412"/>
    </source>
</evidence>
<name>A0AAP4BNE0_9CORY</name>